<gene>
    <name evidence="3" type="ORF">GYMLUDRAFT_246431</name>
</gene>
<dbReference type="Pfam" id="PF20152">
    <property type="entry name" value="DUF6534"/>
    <property type="match status" value="1"/>
</dbReference>
<protein>
    <recommendedName>
        <fullName evidence="2">DUF6534 domain-containing protein</fullName>
    </recommendedName>
</protein>
<keyword evidence="1" id="KW-0812">Transmembrane</keyword>
<feature type="transmembrane region" description="Helical" evidence="1">
    <location>
        <begin position="63"/>
        <end position="85"/>
    </location>
</feature>
<dbReference type="OrthoDB" id="2562493at2759"/>
<dbReference type="EMBL" id="KN834787">
    <property type="protein sequence ID" value="KIK58069.1"/>
    <property type="molecule type" value="Genomic_DNA"/>
</dbReference>
<feature type="domain" description="DUF6534" evidence="2">
    <location>
        <begin position="168"/>
        <end position="268"/>
    </location>
</feature>
<keyword evidence="1" id="KW-0472">Membrane</keyword>
<dbReference type="InterPro" id="IPR045339">
    <property type="entry name" value="DUF6534"/>
</dbReference>
<feature type="transmembrane region" description="Helical" evidence="1">
    <location>
        <begin position="97"/>
        <end position="121"/>
    </location>
</feature>
<proteinExistence type="predicted"/>
<evidence type="ECO:0000256" key="1">
    <source>
        <dbReference type="SAM" id="Phobius"/>
    </source>
</evidence>
<keyword evidence="1" id="KW-1133">Transmembrane helix</keyword>
<organism evidence="3 4">
    <name type="scientific">Collybiopsis luxurians FD-317 M1</name>
    <dbReference type="NCBI Taxonomy" id="944289"/>
    <lineage>
        <taxon>Eukaryota</taxon>
        <taxon>Fungi</taxon>
        <taxon>Dikarya</taxon>
        <taxon>Basidiomycota</taxon>
        <taxon>Agaricomycotina</taxon>
        <taxon>Agaricomycetes</taxon>
        <taxon>Agaricomycetidae</taxon>
        <taxon>Agaricales</taxon>
        <taxon>Marasmiineae</taxon>
        <taxon>Omphalotaceae</taxon>
        <taxon>Collybiopsis</taxon>
        <taxon>Collybiopsis luxurians</taxon>
    </lineage>
</organism>
<dbReference type="HOGENOM" id="CLU_046025_2_0_1"/>
<dbReference type="AlphaFoldDB" id="A0A0D0C6E5"/>
<reference evidence="3 4" key="1">
    <citation type="submission" date="2014-04" db="EMBL/GenBank/DDBJ databases">
        <title>Evolutionary Origins and Diversification of the Mycorrhizal Mutualists.</title>
        <authorList>
            <consortium name="DOE Joint Genome Institute"/>
            <consortium name="Mycorrhizal Genomics Consortium"/>
            <person name="Kohler A."/>
            <person name="Kuo A."/>
            <person name="Nagy L.G."/>
            <person name="Floudas D."/>
            <person name="Copeland A."/>
            <person name="Barry K.W."/>
            <person name="Cichocki N."/>
            <person name="Veneault-Fourrey C."/>
            <person name="LaButti K."/>
            <person name="Lindquist E.A."/>
            <person name="Lipzen A."/>
            <person name="Lundell T."/>
            <person name="Morin E."/>
            <person name="Murat C."/>
            <person name="Riley R."/>
            <person name="Ohm R."/>
            <person name="Sun H."/>
            <person name="Tunlid A."/>
            <person name="Henrissat B."/>
            <person name="Grigoriev I.V."/>
            <person name="Hibbett D.S."/>
            <person name="Martin F."/>
        </authorList>
    </citation>
    <scope>NUCLEOTIDE SEQUENCE [LARGE SCALE GENOMIC DNA]</scope>
    <source>
        <strain evidence="3 4">FD-317 M1</strain>
    </source>
</reference>
<name>A0A0D0C6E5_9AGAR</name>
<keyword evidence="4" id="KW-1185">Reference proteome</keyword>
<dbReference type="Proteomes" id="UP000053593">
    <property type="component" value="Unassembled WGS sequence"/>
</dbReference>
<evidence type="ECO:0000313" key="4">
    <source>
        <dbReference type="Proteomes" id="UP000053593"/>
    </source>
</evidence>
<dbReference type="PANTHER" id="PTHR40465:SF1">
    <property type="entry name" value="DUF6534 DOMAIN-CONTAINING PROTEIN"/>
    <property type="match status" value="1"/>
</dbReference>
<accession>A0A0D0C6E5</accession>
<evidence type="ECO:0000259" key="2">
    <source>
        <dbReference type="Pfam" id="PF20152"/>
    </source>
</evidence>
<sequence>MNGLKFGYVPAYLKEGSRLDDWLPSFPTRVAPIQRSLSTPRPVYFMAASSTPDSTVQKNVGPVVVAVMVNTFLYGLCFLQFIWYFTSGAQDRISMKIFILWELLVDTCHSAVAIYLLWLFAVDNFMNEAFLKTAPWPPSSICLFTAWVVSTPQWLSVKASSSWPALTTTTDVAISASLVFYLRKSRTYSRQTDHVIASLVREAVETTASASFFSVRRGNAMRKGTEQNEGYASHLLYFMARFNDGLDFFPLARVYTNSFLAILNSRESLRRELHKPILSPIPKDATVNAATILTQSLSSSTGDRAYSQTGESKGAATTSASAGVLHTRTTLDSSMVWTDLESLETSQHCDSLIKPGSSMDSMVWSRTAPDASRLKESLIAYS</sequence>
<dbReference type="PANTHER" id="PTHR40465">
    <property type="entry name" value="CHROMOSOME 1, WHOLE GENOME SHOTGUN SEQUENCE"/>
    <property type="match status" value="1"/>
</dbReference>
<evidence type="ECO:0000313" key="3">
    <source>
        <dbReference type="EMBL" id="KIK58069.1"/>
    </source>
</evidence>